<protein>
    <submittedName>
        <fullName evidence="3">Uncharacterized protein</fullName>
    </submittedName>
</protein>
<dbReference type="AlphaFoldDB" id="A0A8S1S8F6"/>
<feature type="compositionally biased region" description="Basic and acidic residues" evidence="1">
    <location>
        <begin position="693"/>
        <end position="704"/>
    </location>
</feature>
<sequence length="958" mass="113564">MFIIFLIQAIHSFNAENFLCGLRLFYDEKTFFLIDQQNENTMPYIQTCQSPHFALDIQQTYKSSPSLNNNSYFLVGFSDAYIFAGDASEIQWLSIQEFKVKQNRTTVSIHKYNGYNGYFVDKEEDGGHLLISKENLVRDFSYGKTDAVDKFEKMGFVYIISWGGKGDVLLILKRFVHLIDQSEGQEYCQKKVALISLEQIKCNLDLNFEHLTFHTPDLYHPPIHYHMGNQIINGSLDNEYFTKNYPGLQVFVAQNLNNKVLELRIPIKNMETHQQTIENPLSGLIVTIQQENRGFIHIIIFESDEGVIINYKEDQNLAYITIGMTDSKVFVFSFVTSQFTKFPSIDLIQHVFQDCVFIIQQRNNVCENIQQSCSDVSLNIFKQLQFELESDQLIKFKSNGEYQDTPFVEMFDNRIEILNEFNVLLSSEMKNREMNHGGYIGSFLRITYKNQSINSLIINEQNENLEAFYSINDNIYSHSVQNIIGQTYVLVFTSQNELSDNQCLQLFREFIDHIQKIFIIEQIENHCEAQQRYYDVKPIQYKEIHKLLKQQAELIQTVNQDQFDQNDLEYSIDEDESISKSLKTNSQQLGFVSEVSIIPEEIHLETQSNENLKENQNLTTQDSFQKENFDNENYKQQQEIQEQPKQFNNLKNQQIYQSKKEEFDQNEKSKKNLKNLQSKQKDQKPLLNNQQRSKMEQNDKEFKSRQNQQQNNEQEDQTQKREQQLQIEQNEQYQNTFHQRDQYYDKGDRYLNQQYQGRDYQRRDDYYGRRDTYYGRREDYYGRDDYYNRYSSRRGPPLTGQSVIIPKNPNDQELGRFLRDVISKLYIYSDPCDAKSTNYNPDNCEVDNYYGSSSIKRAEPRQRDFYRSAYKYDNRYEYRACITVYSKCYFKGESLQLCGHQRNIPKSQLYLDILSIRADENYIVEFYMRGRDGRSELYTLKGTQKCLKSPLRVDWLLQ</sequence>
<gene>
    <name evidence="3" type="ORF">PPENT_87.1.T0050199</name>
</gene>
<feature type="chain" id="PRO_5035922451" evidence="2">
    <location>
        <begin position="16"/>
        <end position="958"/>
    </location>
</feature>
<proteinExistence type="predicted"/>
<organism evidence="3 4">
    <name type="scientific">Paramecium pentaurelia</name>
    <dbReference type="NCBI Taxonomy" id="43138"/>
    <lineage>
        <taxon>Eukaryota</taxon>
        <taxon>Sar</taxon>
        <taxon>Alveolata</taxon>
        <taxon>Ciliophora</taxon>
        <taxon>Intramacronucleata</taxon>
        <taxon>Oligohymenophorea</taxon>
        <taxon>Peniculida</taxon>
        <taxon>Parameciidae</taxon>
        <taxon>Paramecium</taxon>
    </lineage>
</organism>
<feature type="compositionally biased region" description="Basic and acidic residues" evidence="1">
    <location>
        <begin position="659"/>
        <end position="670"/>
    </location>
</feature>
<evidence type="ECO:0000256" key="1">
    <source>
        <dbReference type="SAM" id="MobiDB-lite"/>
    </source>
</evidence>
<evidence type="ECO:0000313" key="3">
    <source>
        <dbReference type="EMBL" id="CAD8136536.1"/>
    </source>
</evidence>
<feature type="signal peptide" evidence="2">
    <location>
        <begin position="1"/>
        <end position="15"/>
    </location>
</feature>
<feature type="region of interest" description="Disordered" evidence="1">
    <location>
        <begin position="659"/>
        <end position="724"/>
    </location>
</feature>
<keyword evidence="2" id="KW-0732">Signal</keyword>
<evidence type="ECO:0000313" key="4">
    <source>
        <dbReference type="Proteomes" id="UP000689195"/>
    </source>
</evidence>
<dbReference type="EMBL" id="CAJJDO010000005">
    <property type="protein sequence ID" value="CAD8136536.1"/>
    <property type="molecule type" value="Genomic_DNA"/>
</dbReference>
<feature type="region of interest" description="Disordered" evidence="1">
    <location>
        <begin position="741"/>
        <end position="763"/>
    </location>
</feature>
<dbReference type="OrthoDB" id="301587at2759"/>
<dbReference type="Proteomes" id="UP000689195">
    <property type="component" value="Unassembled WGS sequence"/>
</dbReference>
<reference evidence="3" key="1">
    <citation type="submission" date="2021-01" db="EMBL/GenBank/DDBJ databases">
        <authorList>
            <consortium name="Genoscope - CEA"/>
            <person name="William W."/>
        </authorList>
    </citation>
    <scope>NUCLEOTIDE SEQUENCE</scope>
</reference>
<comment type="caution">
    <text evidence="3">The sequence shown here is derived from an EMBL/GenBank/DDBJ whole genome shotgun (WGS) entry which is preliminary data.</text>
</comment>
<keyword evidence="4" id="KW-1185">Reference proteome</keyword>
<name>A0A8S1S8F6_9CILI</name>
<evidence type="ECO:0000256" key="2">
    <source>
        <dbReference type="SAM" id="SignalP"/>
    </source>
</evidence>
<accession>A0A8S1S8F6</accession>